<evidence type="ECO:0000313" key="2">
    <source>
        <dbReference type="Proteomes" id="UP000585050"/>
    </source>
</evidence>
<comment type="caution">
    <text evidence="1">The sequence shown here is derived from an EMBL/GenBank/DDBJ whole genome shotgun (WGS) entry which is preliminary data.</text>
</comment>
<proteinExistence type="predicted"/>
<keyword evidence="2" id="KW-1185">Reference proteome</keyword>
<reference evidence="1 2" key="1">
    <citation type="submission" date="2020-04" db="EMBL/GenBank/DDBJ databases">
        <title>Flammeovirga sp. SR4, a novel species isolated from seawater.</title>
        <authorList>
            <person name="Wang X."/>
        </authorList>
    </citation>
    <scope>NUCLEOTIDE SEQUENCE [LARGE SCALE GENOMIC DNA]</scope>
    <source>
        <strain evidence="1 2">SR4</strain>
    </source>
</reference>
<dbReference type="RefSeq" id="WP_168882455.1">
    <property type="nucleotide sequence ID" value="NZ_JABAIL010000003.1"/>
</dbReference>
<dbReference type="EMBL" id="JABAIL010000003">
    <property type="protein sequence ID" value="NLR91740.1"/>
    <property type="molecule type" value="Genomic_DNA"/>
</dbReference>
<evidence type="ECO:0000313" key="1">
    <source>
        <dbReference type="EMBL" id="NLR91740.1"/>
    </source>
</evidence>
<accession>A0A7X8SK55</accession>
<gene>
    <name evidence="1" type="ORF">HGP29_11010</name>
</gene>
<dbReference type="Proteomes" id="UP000585050">
    <property type="component" value="Unassembled WGS sequence"/>
</dbReference>
<dbReference type="AlphaFoldDB" id="A0A7X8SK55"/>
<organism evidence="1 2">
    <name type="scientific">Flammeovirga agarivorans</name>
    <dbReference type="NCBI Taxonomy" id="2726742"/>
    <lineage>
        <taxon>Bacteria</taxon>
        <taxon>Pseudomonadati</taxon>
        <taxon>Bacteroidota</taxon>
        <taxon>Cytophagia</taxon>
        <taxon>Cytophagales</taxon>
        <taxon>Flammeovirgaceae</taxon>
        <taxon>Flammeovirga</taxon>
    </lineage>
</organism>
<sequence length="58" mass="6315">MKLKTKVKIAKTVRKAANSVGISDKTLAKGGLKVGEYVAEQKVDELKKATKEKLSEIL</sequence>
<name>A0A7X8SK55_9BACT</name>
<protein>
    <submittedName>
        <fullName evidence="1">Uncharacterized protein</fullName>
    </submittedName>
</protein>